<dbReference type="InterPro" id="IPR058532">
    <property type="entry name" value="YjbR/MT2646/Rv2570-like"/>
</dbReference>
<dbReference type="PANTHER" id="PTHR35145:SF1">
    <property type="entry name" value="CYTOPLASMIC PROTEIN"/>
    <property type="match status" value="1"/>
</dbReference>
<dbReference type="InterPro" id="IPR038056">
    <property type="entry name" value="YjbR-like_sf"/>
</dbReference>
<dbReference type="Proteomes" id="UP000202440">
    <property type="component" value="Chromosome"/>
</dbReference>
<dbReference type="KEGG" id="bsan:CHH28_07710"/>
<dbReference type="SUPFAM" id="SSF142906">
    <property type="entry name" value="YjbR-like"/>
    <property type="match status" value="1"/>
</dbReference>
<dbReference type="Pfam" id="PF04237">
    <property type="entry name" value="YjbR"/>
    <property type="match status" value="1"/>
</dbReference>
<dbReference type="PANTHER" id="PTHR35145">
    <property type="entry name" value="CYTOPLASMIC PROTEIN-RELATED"/>
    <property type="match status" value="1"/>
</dbReference>
<sequence length="127" mass="14422">MDEKALADYLANKPEAELEYPFGPDAKVYKVAGKMFALLYSQQGSARVNLKCNPEQAQQLRDVFDGVVPGYHMNKRHWNTVIMGQDVPAAEVQRMIDHSYGLVISGLPKAKRRHFETCYAPEQLYCD</sequence>
<name>A0A222FHM3_9GAMM</name>
<dbReference type="RefSeq" id="WP_094059757.1">
    <property type="nucleotide sequence ID" value="NZ_CP022530.1"/>
</dbReference>
<evidence type="ECO:0000313" key="1">
    <source>
        <dbReference type="EMBL" id="ASP38567.1"/>
    </source>
</evidence>
<gene>
    <name evidence="1" type="ORF">CHH28_07710</name>
</gene>
<keyword evidence="2" id="KW-1185">Reference proteome</keyword>
<evidence type="ECO:0000313" key="2">
    <source>
        <dbReference type="Proteomes" id="UP000202440"/>
    </source>
</evidence>
<dbReference type="Gene3D" id="3.90.1150.30">
    <property type="match status" value="1"/>
</dbReference>
<protein>
    <recommendedName>
        <fullName evidence="3">MmcQ-like protein</fullName>
    </recommendedName>
</protein>
<accession>A0A222FHM3</accession>
<dbReference type="InterPro" id="IPR007351">
    <property type="entry name" value="YjbR"/>
</dbReference>
<dbReference type="EMBL" id="CP022530">
    <property type="protein sequence ID" value="ASP38567.1"/>
    <property type="molecule type" value="Genomic_DNA"/>
</dbReference>
<dbReference type="AlphaFoldDB" id="A0A222FHM3"/>
<proteinExistence type="predicted"/>
<evidence type="ECO:0008006" key="3">
    <source>
        <dbReference type="Google" id="ProtNLM"/>
    </source>
</evidence>
<reference evidence="1 2" key="1">
    <citation type="submission" date="2017-07" db="EMBL/GenBank/DDBJ databases">
        <title>Annotated genome sequence of Bacterioplanes sanyensis isolated from Red Sea.</title>
        <authorList>
            <person name="Rehman Z.U."/>
        </authorList>
    </citation>
    <scope>NUCLEOTIDE SEQUENCE [LARGE SCALE GENOMIC DNA]</scope>
    <source>
        <strain evidence="1 2">NV9</strain>
    </source>
</reference>
<organism evidence="1 2">
    <name type="scientific">Bacterioplanes sanyensis</name>
    <dbReference type="NCBI Taxonomy" id="1249553"/>
    <lineage>
        <taxon>Bacteria</taxon>
        <taxon>Pseudomonadati</taxon>
        <taxon>Pseudomonadota</taxon>
        <taxon>Gammaproteobacteria</taxon>
        <taxon>Oceanospirillales</taxon>
        <taxon>Oceanospirillaceae</taxon>
        <taxon>Bacterioplanes</taxon>
    </lineage>
</organism>
<dbReference type="OrthoDB" id="3194910at2"/>